<keyword evidence="2" id="KW-1133">Transmembrane helix</keyword>
<protein>
    <submittedName>
        <fullName evidence="3">Alpha/beta hydrolase</fullName>
    </submittedName>
</protein>
<gene>
    <name evidence="3" type="ORF">ACEZDJ_02405</name>
</gene>
<organism evidence="3 4">
    <name type="scientific">Streptacidiphilus cavernicola</name>
    <dbReference type="NCBI Taxonomy" id="3342716"/>
    <lineage>
        <taxon>Bacteria</taxon>
        <taxon>Bacillati</taxon>
        <taxon>Actinomycetota</taxon>
        <taxon>Actinomycetes</taxon>
        <taxon>Kitasatosporales</taxon>
        <taxon>Streptomycetaceae</taxon>
        <taxon>Streptacidiphilus</taxon>
    </lineage>
</organism>
<evidence type="ECO:0000256" key="2">
    <source>
        <dbReference type="SAM" id="Phobius"/>
    </source>
</evidence>
<keyword evidence="2" id="KW-0472">Membrane</keyword>
<keyword evidence="2" id="KW-0812">Transmembrane</keyword>
<dbReference type="InterPro" id="IPR050583">
    <property type="entry name" value="Mycobacterial_A85_antigen"/>
</dbReference>
<dbReference type="Pfam" id="PF00756">
    <property type="entry name" value="Esterase"/>
    <property type="match status" value="1"/>
</dbReference>
<dbReference type="GO" id="GO:0016787">
    <property type="term" value="F:hydrolase activity"/>
    <property type="evidence" value="ECO:0007669"/>
    <property type="project" value="UniProtKB-KW"/>
</dbReference>
<feature type="region of interest" description="Disordered" evidence="1">
    <location>
        <begin position="354"/>
        <end position="379"/>
    </location>
</feature>
<dbReference type="Proteomes" id="UP001592528">
    <property type="component" value="Unassembled WGS sequence"/>
</dbReference>
<dbReference type="InterPro" id="IPR000801">
    <property type="entry name" value="Esterase-like"/>
</dbReference>
<keyword evidence="4" id="KW-1185">Reference proteome</keyword>
<comment type="caution">
    <text evidence="3">The sequence shown here is derived from an EMBL/GenBank/DDBJ whole genome shotgun (WGS) entry which is preliminary data.</text>
</comment>
<accession>A0ABV6UFA1</accession>
<dbReference type="Gene3D" id="3.40.50.1820">
    <property type="entry name" value="alpha/beta hydrolase"/>
    <property type="match status" value="1"/>
</dbReference>
<dbReference type="SUPFAM" id="SSF53474">
    <property type="entry name" value="alpha/beta-Hydrolases"/>
    <property type="match status" value="1"/>
</dbReference>
<feature type="transmembrane region" description="Helical" evidence="2">
    <location>
        <begin position="6"/>
        <end position="30"/>
    </location>
</feature>
<keyword evidence="3" id="KW-0378">Hydrolase</keyword>
<dbReference type="PANTHER" id="PTHR48098:SF1">
    <property type="entry name" value="DIACYLGLYCEROL ACYLTRANSFERASE_MYCOLYLTRANSFERASE AG85A"/>
    <property type="match status" value="1"/>
</dbReference>
<dbReference type="PANTHER" id="PTHR48098">
    <property type="entry name" value="ENTEROCHELIN ESTERASE-RELATED"/>
    <property type="match status" value="1"/>
</dbReference>
<proteinExistence type="predicted"/>
<reference evidence="3 4" key="1">
    <citation type="submission" date="2024-09" db="EMBL/GenBank/DDBJ databases">
        <authorList>
            <person name="Lee S.D."/>
        </authorList>
    </citation>
    <scope>NUCLEOTIDE SEQUENCE [LARGE SCALE GENOMIC DNA]</scope>
    <source>
        <strain evidence="3 4">N1-5</strain>
    </source>
</reference>
<evidence type="ECO:0000256" key="1">
    <source>
        <dbReference type="SAM" id="MobiDB-lite"/>
    </source>
</evidence>
<evidence type="ECO:0000313" key="4">
    <source>
        <dbReference type="Proteomes" id="UP001592528"/>
    </source>
</evidence>
<feature type="transmembrane region" description="Helical" evidence="2">
    <location>
        <begin position="42"/>
        <end position="60"/>
    </location>
</feature>
<sequence>MSLTGTAFFYVLIAATALAMVATLFAWGAVRGPRPVRWLTRIVMIAICQVTAIAVVAVWINNSYGLYTDWNDLLGRDNGTQTAAMPGPPPDRAMFTRSANGLLETYVHGTHSKLSGQVLVWTPPQYDERQYRNKSFPVIMMLHGVPGSPLSWVEGMGMPGTIAKMMADGEVKPAIVVMPVIDPGGIDTDCSDTPTRKNATWLAKDVPELIHSQFRVLPEAKAWGLIGFSTGGLCSVKLAMQYPNLFATAAAMSPDPFAGDPSVLTDPTLRKQNSPLELAAKWPRVSLFLATSAKDRSSPPSNLTALQRVAIPPTLVAEPLVLATGGHSPNTWLRMLPTALHWMSNELDPAHVVVPPKKKAPAPKKEPTPKHASPSAAHH</sequence>
<name>A0ABV6UFA1_9ACTN</name>
<dbReference type="RefSeq" id="WP_063757442.1">
    <property type="nucleotide sequence ID" value="NZ_JBHEZZ010000001.1"/>
</dbReference>
<dbReference type="InterPro" id="IPR029058">
    <property type="entry name" value="AB_hydrolase_fold"/>
</dbReference>
<evidence type="ECO:0000313" key="3">
    <source>
        <dbReference type="EMBL" id="MFC1400137.1"/>
    </source>
</evidence>
<dbReference type="EMBL" id="JBHEZZ010000001">
    <property type="protein sequence ID" value="MFC1400137.1"/>
    <property type="molecule type" value="Genomic_DNA"/>
</dbReference>